<feature type="compositionally biased region" description="Polar residues" evidence="1">
    <location>
        <begin position="373"/>
        <end position="382"/>
    </location>
</feature>
<feature type="compositionally biased region" description="Basic and acidic residues" evidence="1">
    <location>
        <begin position="42"/>
        <end position="54"/>
    </location>
</feature>
<proteinExistence type="predicted"/>
<feature type="compositionally biased region" description="Basic and acidic residues" evidence="1">
    <location>
        <begin position="383"/>
        <end position="402"/>
    </location>
</feature>
<dbReference type="VEuPathDB" id="CryptoDB:cubi_02243"/>
<comment type="caution">
    <text evidence="2">The sequence shown here is derived from an EMBL/GenBank/DDBJ whole genome shotgun (WGS) entry which is preliminary data.</text>
</comment>
<reference evidence="2 3" key="1">
    <citation type="submission" date="2016-10" db="EMBL/GenBank/DDBJ databases">
        <title>Reductive evolution of mitochondrial metabolism and differential evolution of invasion-related proteins in Cryptosporidium.</title>
        <authorList>
            <person name="Liu S."/>
            <person name="Roellig D.M."/>
            <person name="Guo Y."/>
            <person name="Li N."/>
            <person name="Frace M.A."/>
            <person name="Tang K."/>
            <person name="Zhang L."/>
            <person name="Feng Y."/>
            <person name="Xiao L."/>
        </authorList>
    </citation>
    <scope>NUCLEOTIDE SEQUENCE [LARGE SCALE GENOMIC DNA]</scope>
    <source>
        <strain evidence="2">39726</strain>
    </source>
</reference>
<feature type="region of interest" description="Disordered" evidence="1">
    <location>
        <begin position="373"/>
        <end position="402"/>
    </location>
</feature>
<dbReference type="RefSeq" id="XP_028874376.1">
    <property type="nucleotide sequence ID" value="XM_029019255.1"/>
</dbReference>
<keyword evidence="3" id="KW-1185">Reference proteome</keyword>
<dbReference type="Proteomes" id="UP000186176">
    <property type="component" value="Unassembled WGS sequence"/>
</dbReference>
<organism evidence="2 3">
    <name type="scientific">Cryptosporidium ubiquitum</name>
    <dbReference type="NCBI Taxonomy" id="857276"/>
    <lineage>
        <taxon>Eukaryota</taxon>
        <taxon>Sar</taxon>
        <taxon>Alveolata</taxon>
        <taxon>Apicomplexa</taxon>
        <taxon>Conoidasida</taxon>
        <taxon>Coccidia</taxon>
        <taxon>Eucoccidiorida</taxon>
        <taxon>Eimeriorina</taxon>
        <taxon>Cryptosporidiidae</taxon>
        <taxon>Cryptosporidium</taxon>
    </lineage>
</organism>
<evidence type="ECO:0000313" key="3">
    <source>
        <dbReference type="Proteomes" id="UP000186176"/>
    </source>
</evidence>
<evidence type="ECO:0000313" key="2">
    <source>
        <dbReference type="EMBL" id="OII73012.1"/>
    </source>
</evidence>
<dbReference type="OrthoDB" id="340685at2759"/>
<protein>
    <submittedName>
        <fullName evidence="2">Uncharacterized protein</fullName>
    </submittedName>
</protein>
<dbReference type="AlphaFoldDB" id="A0A1J4MJ03"/>
<accession>A0A1J4MJ03</accession>
<sequence length="711" mass="79699">MRDESVNKIKLNSEQKSISSNGEVLNESDTNAVFKESIPKNSGEKPKQSKTDILSKMDGKMPVAEYSKENGSIDIGFADEMIVKALSIRKKKQNSESGVKLRRIEKSSGLDETNSAQSQIFTERPFFQRLTDSIYRRLIIGSSNQIKLVGLISAARLLVHLYESNTLEIPQNEEVQYRIPLLNCHVGDWQPVDSDKVVLSKSSISKDILGCSKAPHAPPLVNRTRNIYIVTPLNYDGNKVGGGYRGGGSDPLSRLVMKWRNLSVSDIQDFTYITENGFDLKYNGFYILYAKSNKPDSQWKQFYSARMRTNAFNSRHQILINSTHFSKLIKLHTVHLQKDGTDLPIGMALFEDHTESLTTEDIRKDYSFQSSMNDLNNISNSSNEHKYPKGIEKNSKTTPETKNDINHLLETSKDTEFKKFFQAYPGLISYQNQILKQINKDTPVFTCPENGKVVGNLSNQEIINNGNVITSGQAQDQNNIFSQSQITGSNINSNFAKDSLELSLLFNFRSLNPKLQTEILHAISCIKFLNQDMFSAALRSALDAACVHNGSLSENQLVSTKGFGFMQPFPNTQNVFDKTKNELPLFIRLLQDNNTENVLNSSCNSIQESFIPSNETNKPSFTGYGGIDTTNFGFPSNLSNALFPIFWSSFLATQQFNNTNSFIAEKNSSKTNTFNLNKSSVTPDSNISDMDNQNDIQTSAISTPICKPIEK</sequence>
<evidence type="ECO:0000256" key="1">
    <source>
        <dbReference type="SAM" id="MobiDB-lite"/>
    </source>
</evidence>
<dbReference type="GeneID" id="39979034"/>
<feature type="compositionally biased region" description="Polar residues" evidence="1">
    <location>
        <begin position="14"/>
        <end position="31"/>
    </location>
</feature>
<name>A0A1J4MJ03_9CRYT</name>
<dbReference type="EMBL" id="LRBP01000017">
    <property type="protein sequence ID" value="OII73012.1"/>
    <property type="molecule type" value="Genomic_DNA"/>
</dbReference>
<gene>
    <name evidence="2" type="ORF">cubi_02243</name>
</gene>
<feature type="region of interest" description="Disordered" evidence="1">
    <location>
        <begin position="1"/>
        <end position="54"/>
    </location>
</feature>
<feature type="compositionally biased region" description="Basic and acidic residues" evidence="1">
    <location>
        <begin position="1"/>
        <end position="13"/>
    </location>
</feature>